<keyword evidence="1" id="KW-1133">Transmembrane helix</keyword>
<evidence type="ECO:0000256" key="1">
    <source>
        <dbReference type="SAM" id="Phobius"/>
    </source>
</evidence>
<protein>
    <submittedName>
        <fullName evidence="3">Uncharacterized protein</fullName>
    </submittedName>
</protein>
<keyword evidence="1" id="KW-0812">Transmembrane</keyword>
<reference evidence="3 4" key="1">
    <citation type="submission" date="2023-11" db="EMBL/GenBank/DDBJ databases">
        <title>Peredibacter starrii A3.12.</title>
        <authorList>
            <person name="Mitchell R.J."/>
        </authorList>
    </citation>
    <scope>NUCLEOTIDE SEQUENCE [LARGE SCALE GENOMIC DNA]</scope>
    <source>
        <strain evidence="3 4">A3.12</strain>
    </source>
</reference>
<feature type="transmembrane region" description="Helical" evidence="1">
    <location>
        <begin position="217"/>
        <end position="234"/>
    </location>
</feature>
<evidence type="ECO:0000313" key="4">
    <source>
        <dbReference type="Proteomes" id="UP001324634"/>
    </source>
</evidence>
<sequence length="240" mass="27017">MFVRLFFLLLTFPVYATVFQPQPVVQQIKESDGIMIGHYLKSKAIKLDDGSIATQMIFKMNKEYGLQSDLFGMDEVIVHYPGGKLDGMEVHVDGVPKFVPGEHVVLMIKSNQDRYWGMNLGFGSFKVVNYGNETMIINTIFPNDRKVGQMSLSEFEKNVRVIKGSNLKVVMAPDYPTETDQGADLRAPASVDEGKNRSIASKTEEVENIEDQPHISVFWLVAFLAVLGGCFRLMRQKEAK</sequence>
<dbReference type="Proteomes" id="UP001324634">
    <property type="component" value="Chromosome"/>
</dbReference>
<dbReference type="RefSeq" id="WP_321396245.1">
    <property type="nucleotide sequence ID" value="NZ_CP139487.1"/>
</dbReference>
<dbReference type="KEGG" id="psti:SOO65_02210"/>
<feature type="signal peptide" evidence="2">
    <location>
        <begin position="1"/>
        <end position="16"/>
    </location>
</feature>
<evidence type="ECO:0000256" key="2">
    <source>
        <dbReference type="SAM" id="SignalP"/>
    </source>
</evidence>
<name>A0AAX4HR22_9BACT</name>
<gene>
    <name evidence="3" type="ORF">SOO65_02210</name>
</gene>
<dbReference type="AlphaFoldDB" id="A0AAX4HR22"/>
<keyword evidence="1" id="KW-0472">Membrane</keyword>
<keyword evidence="4" id="KW-1185">Reference proteome</keyword>
<accession>A0AAX4HR22</accession>
<dbReference type="EMBL" id="CP139487">
    <property type="protein sequence ID" value="WPU65553.1"/>
    <property type="molecule type" value="Genomic_DNA"/>
</dbReference>
<keyword evidence="2" id="KW-0732">Signal</keyword>
<feature type="chain" id="PRO_5043522717" evidence="2">
    <location>
        <begin position="17"/>
        <end position="240"/>
    </location>
</feature>
<organism evidence="3 4">
    <name type="scientific">Peredibacter starrii</name>
    <dbReference type="NCBI Taxonomy" id="28202"/>
    <lineage>
        <taxon>Bacteria</taxon>
        <taxon>Pseudomonadati</taxon>
        <taxon>Bdellovibrionota</taxon>
        <taxon>Bacteriovoracia</taxon>
        <taxon>Bacteriovoracales</taxon>
        <taxon>Bacteriovoracaceae</taxon>
        <taxon>Peredibacter</taxon>
    </lineage>
</organism>
<proteinExistence type="predicted"/>
<evidence type="ECO:0000313" key="3">
    <source>
        <dbReference type="EMBL" id="WPU65553.1"/>
    </source>
</evidence>